<dbReference type="Pfam" id="PF04307">
    <property type="entry name" value="YdjM"/>
    <property type="match status" value="1"/>
</dbReference>
<name>A0A0F9GFA9_9ZZZZ</name>
<dbReference type="InterPro" id="IPR007404">
    <property type="entry name" value="YdjM-like"/>
</dbReference>
<dbReference type="EMBL" id="LAZR01018145">
    <property type="protein sequence ID" value="KKL97529.1"/>
    <property type="molecule type" value="Genomic_DNA"/>
</dbReference>
<feature type="transmembrane region" description="Helical" evidence="1">
    <location>
        <begin position="51"/>
        <end position="73"/>
    </location>
</feature>
<gene>
    <name evidence="2" type="ORF">LCGC14_1833550</name>
</gene>
<organism evidence="2">
    <name type="scientific">marine sediment metagenome</name>
    <dbReference type="NCBI Taxonomy" id="412755"/>
    <lineage>
        <taxon>unclassified sequences</taxon>
        <taxon>metagenomes</taxon>
        <taxon>ecological metagenomes</taxon>
    </lineage>
</organism>
<keyword evidence="1" id="KW-1133">Transmembrane helix</keyword>
<feature type="transmembrane region" description="Helical" evidence="1">
    <location>
        <begin position="80"/>
        <end position="97"/>
    </location>
</feature>
<proteinExistence type="predicted"/>
<feature type="non-terminal residue" evidence="2">
    <location>
        <position position="170"/>
    </location>
</feature>
<feature type="transmembrane region" description="Helical" evidence="1">
    <location>
        <begin position="117"/>
        <end position="136"/>
    </location>
</feature>
<reference evidence="2" key="1">
    <citation type="journal article" date="2015" name="Nature">
        <title>Complex archaea that bridge the gap between prokaryotes and eukaryotes.</title>
        <authorList>
            <person name="Spang A."/>
            <person name="Saw J.H."/>
            <person name="Jorgensen S.L."/>
            <person name="Zaremba-Niedzwiedzka K."/>
            <person name="Martijn J."/>
            <person name="Lind A.E."/>
            <person name="van Eijk R."/>
            <person name="Schleper C."/>
            <person name="Guy L."/>
            <person name="Ettema T.J."/>
        </authorList>
    </citation>
    <scope>NUCLEOTIDE SEQUENCE</scope>
</reference>
<dbReference type="PANTHER" id="PTHR35531">
    <property type="entry name" value="INNER MEMBRANE PROTEIN YBCI-RELATED"/>
    <property type="match status" value="1"/>
</dbReference>
<evidence type="ECO:0000256" key="1">
    <source>
        <dbReference type="SAM" id="Phobius"/>
    </source>
</evidence>
<keyword evidence="1" id="KW-0472">Membrane</keyword>
<dbReference type="AlphaFoldDB" id="A0A0F9GFA9"/>
<evidence type="ECO:0000313" key="2">
    <source>
        <dbReference type="EMBL" id="KKL97529.1"/>
    </source>
</evidence>
<protein>
    <recommendedName>
        <fullName evidence="3">Inner membrane protein</fullName>
    </recommendedName>
</protein>
<dbReference type="PANTHER" id="PTHR35531:SF1">
    <property type="entry name" value="INNER MEMBRANE PROTEIN YBCI-RELATED"/>
    <property type="match status" value="1"/>
</dbReference>
<accession>A0A0F9GFA9</accession>
<feature type="transmembrane region" description="Helical" evidence="1">
    <location>
        <begin position="18"/>
        <end position="39"/>
    </location>
</feature>
<comment type="caution">
    <text evidence="2">The sequence shown here is derived from an EMBL/GenBank/DDBJ whole genome shotgun (WGS) entry which is preliminary data.</text>
</comment>
<evidence type="ECO:0008006" key="3">
    <source>
        <dbReference type="Google" id="ProtNLM"/>
    </source>
</evidence>
<sequence>MSAAAVGAVAGKDTPRRVYVLAMICSVGPDLDCLGFALGVRYGDLLGHRGLSHSLALAAGVAAAAVTFGLPAVKRLSPRWWGLSALLLVIAVSHGVLDALTDGGLGIAFFSPFSNARYFLPVRPLAVSPIGLASFLTSRGLAVMKSEILWIWLPTAAAFAAVRGGRMLLG</sequence>
<feature type="transmembrane region" description="Helical" evidence="1">
    <location>
        <begin position="148"/>
        <end position="169"/>
    </location>
</feature>
<keyword evidence="1" id="KW-0812">Transmembrane</keyword>